<dbReference type="AlphaFoldDB" id="A0A975JGI0"/>
<name>A0A975JGI0_9RHOB</name>
<dbReference type="InterPro" id="IPR021959">
    <property type="entry name" value="DUF3576"/>
</dbReference>
<organism evidence="1 2">
    <name type="scientific">Sulfitobacter albidus</name>
    <dbReference type="NCBI Taxonomy" id="2829501"/>
    <lineage>
        <taxon>Bacteria</taxon>
        <taxon>Pseudomonadati</taxon>
        <taxon>Pseudomonadota</taxon>
        <taxon>Alphaproteobacteria</taxon>
        <taxon>Rhodobacterales</taxon>
        <taxon>Roseobacteraceae</taxon>
        <taxon>Sulfitobacter</taxon>
    </lineage>
</organism>
<dbReference type="KEGG" id="sual:KDD17_16570"/>
<proteinExistence type="predicted"/>
<protein>
    <submittedName>
        <fullName evidence="1">DUF3576 domain-containing protein</fullName>
    </submittedName>
</protein>
<evidence type="ECO:0000313" key="1">
    <source>
        <dbReference type="EMBL" id="QUJ78089.1"/>
    </source>
</evidence>
<sequence length="163" mass="17719">MRRQVVNFAVMVFALGVLVACGGRQLGSPATDRPEYYNNQNIPSNVETNPANTIWSIFRNNRTESTVLVNRYLWSASLEVLNFLPVQSVDPFTGVIVTGYGTPPGGGRAYRATVLIDDPALDARSLNVALQSRGGPVSAATSRAVEDAILTRARELRIADNRL</sequence>
<reference evidence="1" key="1">
    <citation type="submission" date="2021-04" db="EMBL/GenBank/DDBJ databases">
        <title>Complete genome sequence for Sulfitobacter sp. strain JK7-1.</title>
        <authorList>
            <person name="Park S.-J."/>
        </authorList>
    </citation>
    <scope>NUCLEOTIDE SEQUENCE</scope>
    <source>
        <strain evidence="1">JK7-1</strain>
    </source>
</reference>
<gene>
    <name evidence="1" type="ORF">KDD17_16570</name>
</gene>
<dbReference type="Proteomes" id="UP000683291">
    <property type="component" value="Chromosome 1"/>
</dbReference>
<dbReference type="PROSITE" id="PS51257">
    <property type="entry name" value="PROKAR_LIPOPROTEIN"/>
    <property type="match status" value="1"/>
</dbReference>
<accession>A0A975JGI0</accession>
<dbReference type="Pfam" id="PF12100">
    <property type="entry name" value="DUF3576"/>
    <property type="match status" value="1"/>
</dbReference>
<evidence type="ECO:0000313" key="2">
    <source>
        <dbReference type="Proteomes" id="UP000683291"/>
    </source>
</evidence>
<keyword evidence="2" id="KW-1185">Reference proteome</keyword>
<dbReference type="EMBL" id="CP073581">
    <property type="protein sequence ID" value="QUJ78089.1"/>
    <property type="molecule type" value="Genomic_DNA"/>
</dbReference>